<comment type="caution">
    <text evidence="1">The sequence shown here is derived from an EMBL/GenBank/DDBJ whole genome shotgun (WGS) entry which is preliminary data.</text>
</comment>
<dbReference type="EMBL" id="LLXH01001331">
    <property type="protein sequence ID" value="PKC59418.1"/>
    <property type="molecule type" value="Genomic_DNA"/>
</dbReference>
<evidence type="ECO:0000313" key="2">
    <source>
        <dbReference type="Proteomes" id="UP000232688"/>
    </source>
</evidence>
<reference evidence="1 2" key="1">
    <citation type="submission" date="2017-10" db="EMBL/GenBank/DDBJ databases">
        <title>Extensive intraspecific genome diversity in a model arbuscular mycorrhizal fungus.</title>
        <authorList>
            <person name="Chen E.C.H."/>
            <person name="Morin E."/>
            <person name="Baudet D."/>
            <person name="Noel J."/>
            <person name="Ndikumana S."/>
            <person name="Charron P."/>
            <person name="St-Onge C."/>
            <person name="Giorgi J."/>
            <person name="Grigoriev I.V."/>
            <person name="Roux C."/>
            <person name="Martin F.M."/>
            <person name="Corradi N."/>
        </authorList>
    </citation>
    <scope>NUCLEOTIDE SEQUENCE [LARGE SCALE GENOMIC DNA]</scope>
    <source>
        <strain evidence="1 2">A1</strain>
    </source>
</reference>
<sequence length="52" mass="6329">MIFNGRIFHETVKGIVNKKLYLGINDNTFKDVIKEFVFNIKEYARKYIWNEM</sequence>
<dbReference type="VEuPathDB" id="FungiDB:FUN_014282"/>
<evidence type="ECO:0000313" key="1">
    <source>
        <dbReference type="EMBL" id="PKC59418.1"/>
    </source>
</evidence>
<dbReference type="Proteomes" id="UP000232688">
    <property type="component" value="Unassembled WGS sequence"/>
</dbReference>
<organism evidence="1 2">
    <name type="scientific">Rhizophagus irregularis</name>
    <dbReference type="NCBI Taxonomy" id="588596"/>
    <lineage>
        <taxon>Eukaryota</taxon>
        <taxon>Fungi</taxon>
        <taxon>Fungi incertae sedis</taxon>
        <taxon>Mucoromycota</taxon>
        <taxon>Glomeromycotina</taxon>
        <taxon>Glomeromycetes</taxon>
        <taxon>Glomerales</taxon>
        <taxon>Glomeraceae</taxon>
        <taxon>Rhizophagus</taxon>
    </lineage>
</organism>
<name>A0A2N0R800_9GLOM</name>
<dbReference type="VEuPathDB" id="FungiDB:RhiirA1_426960"/>
<proteinExistence type="predicted"/>
<dbReference type="AlphaFoldDB" id="A0A2N0R800"/>
<accession>A0A2N0R800</accession>
<dbReference type="VEuPathDB" id="FungiDB:RhiirFUN_016816"/>
<protein>
    <submittedName>
        <fullName evidence="1">Uncharacterized protein</fullName>
    </submittedName>
</protein>
<reference evidence="1 2" key="2">
    <citation type="submission" date="2017-10" db="EMBL/GenBank/DDBJ databases">
        <title>Genome analyses suggest a sexual origin of heterokaryosis in a supposedly ancient asexual fungus.</title>
        <authorList>
            <person name="Corradi N."/>
            <person name="Sedzielewska K."/>
            <person name="Noel J."/>
            <person name="Charron P."/>
            <person name="Farinelli L."/>
            <person name="Marton T."/>
            <person name="Kruger M."/>
            <person name="Pelin A."/>
            <person name="Brachmann A."/>
            <person name="Corradi N."/>
        </authorList>
    </citation>
    <scope>NUCLEOTIDE SEQUENCE [LARGE SCALE GENOMIC DNA]</scope>
    <source>
        <strain evidence="1 2">A1</strain>
    </source>
</reference>
<gene>
    <name evidence="1" type="ORF">RhiirA1_426960</name>
</gene>